<dbReference type="InterPro" id="IPR008183">
    <property type="entry name" value="Aldose_1/G6P_1-epimerase"/>
</dbReference>
<reference evidence="9" key="2">
    <citation type="submission" date="2021-04" db="EMBL/GenBank/DDBJ databases">
        <authorList>
            <person name="Gilroy R."/>
        </authorList>
    </citation>
    <scope>NUCLEOTIDE SEQUENCE</scope>
    <source>
        <strain evidence="9">CHK169-11906</strain>
    </source>
</reference>
<name>A0A9D2IE14_9BACT</name>
<evidence type="ECO:0000256" key="1">
    <source>
        <dbReference type="ARBA" id="ARBA00001913"/>
    </source>
</evidence>
<comment type="catalytic activity">
    <reaction evidence="8">
        <text>alpha-D-glucose = beta-D-glucose</text>
        <dbReference type="Rhea" id="RHEA:10264"/>
        <dbReference type="ChEBI" id="CHEBI:15903"/>
        <dbReference type="ChEBI" id="CHEBI:17925"/>
        <dbReference type="EC" id="5.1.3.3"/>
    </reaction>
</comment>
<gene>
    <name evidence="9" type="ORF">H9779_01270</name>
</gene>
<organism evidence="9 10">
    <name type="scientific">Candidatus Alistipes avicola</name>
    <dbReference type="NCBI Taxonomy" id="2838432"/>
    <lineage>
        <taxon>Bacteria</taxon>
        <taxon>Pseudomonadati</taxon>
        <taxon>Bacteroidota</taxon>
        <taxon>Bacteroidia</taxon>
        <taxon>Bacteroidales</taxon>
        <taxon>Rikenellaceae</taxon>
        <taxon>Alistipes</taxon>
    </lineage>
</organism>
<dbReference type="GO" id="GO:0030246">
    <property type="term" value="F:carbohydrate binding"/>
    <property type="evidence" value="ECO:0007669"/>
    <property type="project" value="InterPro"/>
</dbReference>
<evidence type="ECO:0000256" key="4">
    <source>
        <dbReference type="ARBA" id="ARBA00011245"/>
    </source>
</evidence>
<comment type="similarity">
    <text evidence="3 8">Belongs to the aldose epimerase family.</text>
</comment>
<evidence type="ECO:0000256" key="3">
    <source>
        <dbReference type="ARBA" id="ARBA00006206"/>
    </source>
</evidence>
<dbReference type="Proteomes" id="UP000824259">
    <property type="component" value="Unassembled WGS sequence"/>
</dbReference>
<evidence type="ECO:0000313" key="9">
    <source>
        <dbReference type="EMBL" id="HJA98217.1"/>
    </source>
</evidence>
<comment type="pathway">
    <text evidence="2 8">Carbohydrate metabolism; hexose metabolism.</text>
</comment>
<dbReference type="InterPro" id="IPR014718">
    <property type="entry name" value="GH-type_carb-bd"/>
</dbReference>
<dbReference type="PANTHER" id="PTHR10091">
    <property type="entry name" value="ALDOSE-1-EPIMERASE"/>
    <property type="match status" value="1"/>
</dbReference>
<comment type="subunit">
    <text evidence="4">Monomer.</text>
</comment>
<dbReference type="PIRSF" id="PIRSF005096">
    <property type="entry name" value="GALM"/>
    <property type="match status" value="1"/>
</dbReference>
<keyword evidence="7 8" id="KW-0119">Carbohydrate metabolism</keyword>
<evidence type="ECO:0000256" key="5">
    <source>
        <dbReference type="ARBA" id="ARBA00022837"/>
    </source>
</evidence>
<keyword evidence="5" id="KW-0106">Calcium</keyword>
<dbReference type="SUPFAM" id="SSF74650">
    <property type="entry name" value="Galactose mutarotase-like"/>
    <property type="match status" value="1"/>
</dbReference>
<reference evidence="9" key="1">
    <citation type="journal article" date="2021" name="PeerJ">
        <title>Extensive microbial diversity within the chicken gut microbiome revealed by metagenomics and culture.</title>
        <authorList>
            <person name="Gilroy R."/>
            <person name="Ravi A."/>
            <person name="Getino M."/>
            <person name="Pursley I."/>
            <person name="Horton D.L."/>
            <person name="Alikhan N.F."/>
            <person name="Baker D."/>
            <person name="Gharbi K."/>
            <person name="Hall N."/>
            <person name="Watson M."/>
            <person name="Adriaenssens E.M."/>
            <person name="Foster-Nyarko E."/>
            <person name="Jarju S."/>
            <person name="Secka A."/>
            <person name="Antonio M."/>
            <person name="Oren A."/>
            <person name="Chaudhuri R.R."/>
            <person name="La Ragione R."/>
            <person name="Hildebrand F."/>
            <person name="Pallen M.J."/>
        </authorList>
    </citation>
    <scope>NUCLEOTIDE SEQUENCE</scope>
    <source>
        <strain evidence="9">CHK169-11906</strain>
    </source>
</reference>
<dbReference type="GO" id="GO:0004034">
    <property type="term" value="F:aldose 1-epimerase activity"/>
    <property type="evidence" value="ECO:0007669"/>
    <property type="project" value="UniProtKB-EC"/>
</dbReference>
<dbReference type="Pfam" id="PF01263">
    <property type="entry name" value="Aldose_epim"/>
    <property type="match status" value="1"/>
</dbReference>
<protein>
    <recommendedName>
        <fullName evidence="8">Aldose 1-epimerase</fullName>
        <ecNumber evidence="8">5.1.3.3</ecNumber>
    </recommendedName>
</protein>
<dbReference type="InterPro" id="IPR047215">
    <property type="entry name" value="Galactose_mutarotase-like"/>
</dbReference>
<proteinExistence type="inferred from homology"/>
<comment type="caution">
    <text evidence="9">The sequence shown here is derived from an EMBL/GenBank/DDBJ whole genome shotgun (WGS) entry which is preliminary data.</text>
</comment>
<dbReference type="CDD" id="cd09019">
    <property type="entry name" value="galactose_mutarotase_like"/>
    <property type="match status" value="1"/>
</dbReference>
<sequence length="350" mass="38578">MEIEQHIWGATSDGEVVVLYTLRNDRGAEVQLCNIGASIISVKVPDREGHLADVALGYRDFKSYFSDPAHCGKSIGRVAGCIAYGVMTVEGEEYRLEVNSGAGHLDGGVKGLADRLWESRVETNRVVMSIYSEEGDSGYPGGLQVEVAFDFDEENTLEITYVAQSDRTTPVNLTDYLYLNLGGDASGSTLDHQLRLNASRLLETDDRGIPTGALLDVADTAVDFRTLRRLGDGMESDFARIRMLRGYEHFFPLDGWRPNILTEVGELRDERSGRKVEIFSSQPGAMLYTGNRLAGGCPVNKSGGRYRDHDGVVVACMGYPDAVNHPEFPSVLLEPGRLYVQKTVYRFGTF</sequence>
<dbReference type="GO" id="GO:0033499">
    <property type="term" value="P:galactose catabolic process via UDP-galactose, Leloir pathway"/>
    <property type="evidence" value="ECO:0007669"/>
    <property type="project" value="TreeGrafter"/>
</dbReference>
<keyword evidence="6 8" id="KW-0413">Isomerase</keyword>
<dbReference type="PANTHER" id="PTHR10091:SF0">
    <property type="entry name" value="GALACTOSE MUTAROTASE"/>
    <property type="match status" value="1"/>
</dbReference>
<dbReference type="AlphaFoldDB" id="A0A9D2IE14"/>
<dbReference type="InterPro" id="IPR011013">
    <property type="entry name" value="Gal_mutarotase_sf_dom"/>
</dbReference>
<dbReference type="GO" id="GO:0006006">
    <property type="term" value="P:glucose metabolic process"/>
    <property type="evidence" value="ECO:0007669"/>
    <property type="project" value="TreeGrafter"/>
</dbReference>
<accession>A0A9D2IE14</accession>
<evidence type="ECO:0000313" key="10">
    <source>
        <dbReference type="Proteomes" id="UP000824259"/>
    </source>
</evidence>
<dbReference type="EC" id="5.1.3.3" evidence="8"/>
<evidence type="ECO:0000256" key="8">
    <source>
        <dbReference type="PIRNR" id="PIRNR005096"/>
    </source>
</evidence>
<evidence type="ECO:0000256" key="6">
    <source>
        <dbReference type="ARBA" id="ARBA00023235"/>
    </source>
</evidence>
<evidence type="ECO:0000256" key="2">
    <source>
        <dbReference type="ARBA" id="ARBA00005028"/>
    </source>
</evidence>
<dbReference type="EMBL" id="DWYR01000005">
    <property type="protein sequence ID" value="HJA98217.1"/>
    <property type="molecule type" value="Genomic_DNA"/>
</dbReference>
<dbReference type="Gene3D" id="2.70.98.10">
    <property type="match status" value="1"/>
</dbReference>
<comment type="cofactor">
    <cofactor evidence="1">
        <name>Ca(2+)</name>
        <dbReference type="ChEBI" id="CHEBI:29108"/>
    </cofactor>
</comment>
<evidence type="ECO:0000256" key="7">
    <source>
        <dbReference type="ARBA" id="ARBA00023277"/>
    </source>
</evidence>
<dbReference type="InterPro" id="IPR015443">
    <property type="entry name" value="Aldose_1-epimerase"/>
</dbReference>
<dbReference type="NCBIfam" id="NF008277">
    <property type="entry name" value="PRK11055.1"/>
    <property type="match status" value="1"/>
</dbReference>